<feature type="region of interest" description="Disordered" evidence="4">
    <location>
        <begin position="1"/>
        <end position="111"/>
    </location>
</feature>
<proteinExistence type="inferred from homology"/>
<evidence type="ECO:0000313" key="6">
    <source>
        <dbReference type="Proteomes" id="UP000092600"/>
    </source>
</evidence>
<feature type="region of interest" description="Leucine repeat II (LRII)" evidence="3">
    <location>
        <begin position="304"/>
        <end position="336"/>
    </location>
</feature>
<evidence type="ECO:0000256" key="2">
    <source>
        <dbReference type="ARBA" id="ARBA00023163"/>
    </source>
</evidence>
<protein>
    <submittedName>
        <fullName evidence="5">Scarecrow-like protein 27</fullName>
    </submittedName>
</protein>
<dbReference type="PANTHER" id="PTHR31636">
    <property type="entry name" value="OSJNBA0084A10.13 PROTEIN-RELATED"/>
    <property type="match status" value="1"/>
</dbReference>
<keyword evidence="2" id="KW-0804">Transcription</keyword>
<dbReference type="AlphaFoldDB" id="A0A199VTH9"/>
<comment type="caution">
    <text evidence="5">The sequence shown here is derived from an EMBL/GenBank/DDBJ whole genome shotgun (WGS) entry which is preliminary data.</text>
</comment>
<accession>A0A199VTH9</accession>
<dbReference type="InterPro" id="IPR005202">
    <property type="entry name" value="TF_GRAS"/>
</dbReference>
<evidence type="ECO:0000256" key="1">
    <source>
        <dbReference type="ARBA" id="ARBA00023015"/>
    </source>
</evidence>
<feature type="compositionally biased region" description="Low complexity" evidence="4">
    <location>
        <begin position="93"/>
        <end position="108"/>
    </location>
</feature>
<reference evidence="5 6" key="1">
    <citation type="journal article" date="2016" name="DNA Res.">
        <title>The draft genome of MD-2 pineapple using hybrid error correction of long reads.</title>
        <authorList>
            <person name="Redwan R.M."/>
            <person name="Saidin A."/>
            <person name="Kumar S.V."/>
        </authorList>
    </citation>
    <scope>NUCLEOTIDE SEQUENCE [LARGE SCALE GENOMIC DNA]</scope>
    <source>
        <strain evidence="6">cv. MD2</strain>
        <tissue evidence="5">Leaf</tissue>
    </source>
</reference>
<feature type="compositionally biased region" description="Low complexity" evidence="4">
    <location>
        <begin position="1"/>
        <end position="21"/>
    </location>
</feature>
<dbReference type="Pfam" id="PF03514">
    <property type="entry name" value="GRAS"/>
    <property type="match status" value="1"/>
</dbReference>
<comment type="caution">
    <text evidence="3">Lacks conserved residue(s) required for the propagation of feature annotation.</text>
</comment>
<feature type="region of interest" description="Leucine repeat I (LRI)" evidence="3">
    <location>
        <begin position="147"/>
        <end position="207"/>
    </location>
</feature>
<feature type="short sequence motif" description="VHIID" evidence="3">
    <location>
        <begin position="258"/>
        <end position="262"/>
    </location>
</feature>
<name>A0A199VTH9_ANACO</name>
<dbReference type="EMBL" id="LSRQ01000899">
    <property type="protein sequence ID" value="OAY80303.1"/>
    <property type="molecule type" value="Genomic_DNA"/>
</dbReference>
<keyword evidence="1" id="KW-0805">Transcription regulation</keyword>
<evidence type="ECO:0000256" key="4">
    <source>
        <dbReference type="SAM" id="MobiDB-lite"/>
    </source>
</evidence>
<organism evidence="5 6">
    <name type="scientific">Ananas comosus</name>
    <name type="common">Pineapple</name>
    <name type="synonym">Ananas ananas</name>
    <dbReference type="NCBI Taxonomy" id="4615"/>
    <lineage>
        <taxon>Eukaryota</taxon>
        <taxon>Viridiplantae</taxon>
        <taxon>Streptophyta</taxon>
        <taxon>Embryophyta</taxon>
        <taxon>Tracheophyta</taxon>
        <taxon>Spermatophyta</taxon>
        <taxon>Magnoliopsida</taxon>
        <taxon>Liliopsida</taxon>
        <taxon>Poales</taxon>
        <taxon>Bromeliaceae</taxon>
        <taxon>Bromelioideae</taxon>
        <taxon>Ananas</taxon>
    </lineage>
</organism>
<dbReference type="PROSITE" id="PS50985">
    <property type="entry name" value="GRAS"/>
    <property type="match status" value="1"/>
</dbReference>
<sequence>MFYNNYSSSNNTNTNTNTNNSDVSDPESSILLMNVISSSSSSSSSRIYTDPPTDSTSSHSNKMRRKAPSPDSEPTSVLDRLPGFSPPPPPPTTTTSAALPPFPSATIAGAGGGAGGGDPGFLRWLMADADGLGFGLDPAVPLAAPSAPSAEQVVAAAEMVDSGDLAGARGILARLNHHHHHHHLPSAALRAALRAALHFSGALLRLLLPPALSPPSLNPVLDLGARKAFADVSPVPHFSDLTAVQALLDRLSGAADPVHVVDFDVGVGARWPALIRELSRRPPPLPAFRITAVVAAHHLFDLRLVRDNLAQFAAECCVPFEFNAVALDAFDPQVLRSVSGQFDESVFVNLPIGHTANLPIQSLLPLIKQLNPKLVISVNHLCGGGGGGEFSFARHVFNSLQSATALLESIDAAGMSPDIADMIERLILLPRIENAVLGFHDRSPAEKKMTWRTLFASAGLVPVQLSNLAEAQAECLLRRHPIRGFHVEQREAALVLCWQHGRELVSVSAWR</sequence>
<evidence type="ECO:0000313" key="5">
    <source>
        <dbReference type="EMBL" id="OAY80303.1"/>
    </source>
</evidence>
<feature type="region of interest" description="SAW" evidence="3">
    <location>
        <begin position="437"/>
        <end position="511"/>
    </location>
</feature>
<comment type="similarity">
    <text evidence="3">Belongs to the GRAS family.</text>
</comment>
<dbReference type="Proteomes" id="UP000092600">
    <property type="component" value="Unassembled WGS sequence"/>
</dbReference>
<gene>
    <name evidence="5" type="ORF">ACMD2_09511</name>
</gene>
<feature type="compositionally biased region" description="Low complexity" evidence="4">
    <location>
        <begin position="37"/>
        <end position="58"/>
    </location>
</feature>
<evidence type="ECO:0000256" key="3">
    <source>
        <dbReference type="PROSITE-ProRule" id="PRU01191"/>
    </source>
</evidence>
<dbReference type="STRING" id="4615.A0A199VTH9"/>